<dbReference type="EMBL" id="CM000882">
    <property type="protein sequence ID" value="PNT68888.1"/>
    <property type="molecule type" value="Genomic_DNA"/>
</dbReference>
<comment type="subcellular location">
    <subcellularLocation>
        <location evidence="1">Membrane</location>
    </subcellularLocation>
</comment>
<dbReference type="GO" id="GO:0016020">
    <property type="term" value="C:membrane"/>
    <property type="evidence" value="ECO:0007669"/>
    <property type="project" value="UniProtKB-SubCell"/>
</dbReference>
<evidence type="ECO:0000256" key="2">
    <source>
        <dbReference type="ARBA" id="ARBA00010992"/>
    </source>
</evidence>
<reference evidence="9" key="3">
    <citation type="submission" date="2018-08" db="UniProtKB">
        <authorList>
            <consortium name="EnsemblPlants"/>
        </authorList>
    </citation>
    <scope>IDENTIFICATION</scope>
    <source>
        <strain evidence="9">cv. Bd21</strain>
    </source>
</reference>
<evidence type="ECO:0000256" key="4">
    <source>
        <dbReference type="ARBA" id="ARBA00022692"/>
    </source>
</evidence>
<dbReference type="Pfam" id="PF00083">
    <property type="entry name" value="Sugar_tr"/>
    <property type="match status" value="1"/>
</dbReference>
<dbReference type="STRING" id="15368.A0A2K2D3P4"/>
<dbReference type="InterPro" id="IPR045262">
    <property type="entry name" value="STP/PLT_plant"/>
</dbReference>
<evidence type="ECO:0000256" key="1">
    <source>
        <dbReference type="ARBA" id="ARBA00004370"/>
    </source>
</evidence>
<dbReference type="Proteomes" id="UP000008810">
    <property type="component" value="Chromosome 3"/>
</dbReference>
<dbReference type="PANTHER" id="PTHR23500">
    <property type="entry name" value="SOLUTE CARRIER FAMILY 2, FACILITATED GLUCOSE TRANSPORTER"/>
    <property type="match status" value="1"/>
</dbReference>
<keyword evidence="6 7" id="KW-0472">Membrane</keyword>
<evidence type="ECO:0000313" key="8">
    <source>
        <dbReference type="EMBL" id="PNT68888.1"/>
    </source>
</evidence>
<dbReference type="GO" id="GO:0015144">
    <property type="term" value="F:carbohydrate transmembrane transporter activity"/>
    <property type="evidence" value="ECO:0007669"/>
    <property type="project" value="InterPro"/>
</dbReference>
<comment type="similarity">
    <text evidence="2">Belongs to the major facilitator superfamily. Sugar transporter (TC 2.A.1.1) family.</text>
</comment>
<evidence type="ECO:0000313" key="9">
    <source>
        <dbReference type="EnsemblPlants" id="PNT68888"/>
    </source>
</evidence>
<accession>A0A2K2D3P4</accession>
<proteinExistence type="inferred from homology"/>
<evidence type="ECO:0000256" key="7">
    <source>
        <dbReference type="SAM" id="Phobius"/>
    </source>
</evidence>
<feature type="transmembrane region" description="Helical" evidence="7">
    <location>
        <begin position="427"/>
        <end position="448"/>
    </location>
</feature>
<protein>
    <submittedName>
        <fullName evidence="8 9">Uncharacterized protein</fullName>
    </submittedName>
</protein>
<keyword evidence="10" id="KW-1185">Reference proteome</keyword>
<keyword evidence="5 7" id="KW-1133">Transmembrane helix</keyword>
<keyword evidence="3" id="KW-0813">Transport</keyword>
<feature type="transmembrane region" description="Helical" evidence="7">
    <location>
        <begin position="117"/>
        <end position="136"/>
    </location>
</feature>
<keyword evidence="4 7" id="KW-0812">Transmembrane</keyword>
<dbReference type="PANTHER" id="PTHR23500:SF437">
    <property type="entry name" value="OS02G0574500 PROTEIN"/>
    <property type="match status" value="1"/>
</dbReference>
<feature type="transmembrane region" description="Helical" evidence="7">
    <location>
        <begin position="352"/>
        <end position="373"/>
    </location>
</feature>
<feature type="transmembrane region" description="Helical" evidence="7">
    <location>
        <begin position="323"/>
        <end position="340"/>
    </location>
</feature>
<organism evidence="8">
    <name type="scientific">Brachypodium distachyon</name>
    <name type="common">Purple false brome</name>
    <name type="synonym">Trachynia distachya</name>
    <dbReference type="NCBI Taxonomy" id="15368"/>
    <lineage>
        <taxon>Eukaryota</taxon>
        <taxon>Viridiplantae</taxon>
        <taxon>Streptophyta</taxon>
        <taxon>Embryophyta</taxon>
        <taxon>Tracheophyta</taxon>
        <taxon>Spermatophyta</taxon>
        <taxon>Magnoliopsida</taxon>
        <taxon>Liliopsida</taxon>
        <taxon>Poales</taxon>
        <taxon>Poaceae</taxon>
        <taxon>BOP clade</taxon>
        <taxon>Pooideae</taxon>
        <taxon>Stipodae</taxon>
        <taxon>Brachypodieae</taxon>
        <taxon>Brachypodium</taxon>
    </lineage>
</organism>
<reference evidence="8 9" key="1">
    <citation type="journal article" date="2010" name="Nature">
        <title>Genome sequencing and analysis of the model grass Brachypodium distachyon.</title>
        <authorList>
            <consortium name="International Brachypodium Initiative"/>
        </authorList>
    </citation>
    <scope>NUCLEOTIDE SEQUENCE [LARGE SCALE GENOMIC DNA]</scope>
    <source>
        <strain evidence="8">Bd21</strain>
        <strain evidence="9">cv. Bd21</strain>
    </source>
</reference>
<dbReference type="AlphaFoldDB" id="A0A2K2D3P4"/>
<dbReference type="Gramene" id="PNT68888">
    <property type="protein sequence ID" value="PNT68888"/>
    <property type="gene ID" value="BRADI_3g46650v3"/>
</dbReference>
<feature type="transmembrane region" description="Helical" evidence="7">
    <location>
        <begin position="393"/>
        <end position="415"/>
    </location>
</feature>
<evidence type="ECO:0000256" key="5">
    <source>
        <dbReference type="ARBA" id="ARBA00022989"/>
    </source>
</evidence>
<gene>
    <name evidence="9" type="primary">LOC100834337</name>
    <name evidence="8" type="ORF">BRADI_3g46650v3</name>
</gene>
<sequence>MPFWCELRGLAPWSLPLHFSDPPLSTSSLRPFLVPVIIPEPRERDGAGPQFLGNTSSQAGVLSMQSYMMAFFPNTAAANQGMHSLYNNWAHIFEKSSENTSLGFHVIRKMAHLPVLLLKRFVFLAGSAILTIAIHYRALIDIWLLQMFAVSQGAQIHCAMILRFCYQRRSLPLFVGGGVLMARLYNSITIPNHIYGRQLTRGVEANLQGRLLIQNNDLCNQESFLPSLLGSKHDYVRLVLQCICSTAILKVHTVPKVISFQGRCVQKNHVGSAFRKIVSKNGQYLTYIGALATLQIFLQLNRVNTTTSLLPLLSQTTSLRSKASVVSNIVIILVNSIGILGSSFTVKHHGRAATLTVSSALMVFCQTAIPFIVEFHTGLGGGSRMPRGFTIAMFVLTCVVSCGLSWSWGSLLWTVPGDKKIQSAGQVAGIALGVALCFAQMKYFLVILCRQKNAILAYYAMWMWS</sequence>
<name>A0A2K2D3P4_BRADI</name>
<dbReference type="ExpressionAtlas" id="A0A2K2D3P4">
    <property type="expression patterns" value="baseline"/>
</dbReference>
<evidence type="ECO:0000256" key="6">
    <source>
        <dbReference type="ARBA" id="ARBA00023136"/>
    </source>
</evidence>
<dbReference type="EnsemblPlants" id="PNT68888">
    <property type="protein sequence ID" value="PNT68888"/>
    <property type="gene ID" value="BRADI_3g46650v3"/>
</dbReference>
<evidence type="ECO:0000256" key="3">
    <source>
        <dbReference type="ARBA" id="ARBA00022448"/>
    </source>
</evidence>
<reference evidence="8" key="2">
    <citation type="submission" date="2017-06" db="EMBL/GenBank/DDBJ databases">
        <title>WGS assembly of Brachypodium distachyon.</title>
        <authorList>
            <consortium name="The International Brachypodium Initiative"/>
            <person name="Lucas S."/>
            <person name="Harmon-Smith M."/>
            <person name="Lail K."/>
            <person name="Tice H."/>
            <person name="Grimwood J."/>
            <person name="Bruce D."/>
            <person name="Barry K."/>
            <person name="Shu S."/>
            <person name="Lindquist E."/>
            <person name="Wang M."/>
            <person name="Pitluck S."/>
            <person name="Vogel J.P."/>
            <person name="Garvin D.F."/>
            <person name="Mockler T.C."/>
            <person name="Schmutz J."/>
            <person name="Rokhsar D."/>
            <person name="Bevan M.W."/>
        </authorList>
    </citation>
    <scope>NUCLEOTIDE SEQUENCE</scope>
    <source>
        <strain evidence="8">Bd21</strain>
    </source>
</reference>
<dbReference type="InterPro" id="IPR036259">
    <property type="entry name" value="MFS_trans_sf"/>
</dbReference>
<dbReference type="OrthoDB" id="590431at2759"/>
<dbReference type="InterPro" id="IPR005828">
    <property type="entry name" value="MFS_sugar_transport-like"/>
</dbReference>
<dbReference type="FunFam" id="1.20.1250.20:FF:000652">
    <property type="entry name" value="Os02g0574500 protein"/>
    <property type="match status" value="1"/>
</dbReference>
<dbReference type="Gene3D" id="1.20.1250.20">
    <property type="entry name" value="MFS general substrate transporter like domains"/>
    <property type="match status" value="1"/>
</dbReference>
<evidence type="ECO:0000313" key="10">
    <source>
        <dbReference type="Proteomes" id="UP000008810"/>
    </source>
</evidence>